<dbReference type="Gene3D" id="3.40.50.2000">
    <property type="entry name" value="Glycogen Phosphorylase B"/>
    <property type="match status" value="2"/>
</dbReference>
<sequence>MRVAIHDYAGHPFQFDLSRALARLGHDVRHFYFADDPGPKGDRRVRAEDPAGFSVEPIRIPLAYSKDSMLRRFICDQLYAHAAARSIAAFKPDVVLSGNAPLDVQRILRATAHRRRAKFIFWVQDFYGLAMQKLLARRWFGAGRVIAYCYRASEIKIMTGSDAIILISPGFLRYLPPGLKTSNRVHVVRNWGSVALITPGARDNAWRRKMGLSGQFVFMYTGTLALKHDPQLLLALCDAYAQNEAVQIVVVAAGINAQRLAELQRQSPRRNLTLLPLQPAEELPEVLATADVLLAILEEDAGEFAVPSKLLNYLCAGRPILLSAPGDNLATVIMEESGAGLTVTPQDASGFLESAQALHRDDASRQRFGQSGRAYAERHFAIEAIALRFDGIIRQTLSPAPFSAASTAQSESPSPGPGEDRVKDLVQP</sequence>
<dbReference type="PANTHER" id="PTHR12526">
    <property type="entry name" value="GLYCOSYLTRANSFERASE"/>
    <property type="match status" value="1"/>
</dbReference>
<reference evidence="4 5" key="1">
    <citation type="journal article" date="2021" name="Microorganisms">
        <title>Acidisoma silvae sp. nov. and Acidisomacellulosilytica sp. nov., Two Acidophilic Bacteria Isolated from Decaying Wood, Hydrolyzing Cellulose and Producing Poly-3-hydroxybutyrate.</title>
        <authorList>
            <person name="Mieszkin S."/>
            <person name="Pouder E."/>
            <person name="Uroz S."/>
            <person name="Simon-Colin C."/>
            <person name="Alain K."/>
        </authorList>
    </citation>
    <scope>NUCLEOTIDE SEQUENCE [LARGE SCALE GENOMIC DNA]</scope>
    <source>
        <strain evidence="4 5">HW T5.17</strain>
    </source>
</reference>
<evidence type="ECO:0000259" key="3">
    <source>
        <dbReference type="Pfam" id="PF13579"/>
    </source>
</evidence>
<dbReference type="CDD" id="cd03794">
    <property type="entry name" value="GT4_WbuB-like"/>
    <property type="match status" value="1"/>
</dbReference>
<dbReference type="InterPro" id="IPR028098">
    <property type="entry name" value="Glyco_trans_4-like_N"/>
</dbReference>
<evidence type="ECO:0000259" key="2">
    <source>
        <dbReference type="Pfam" id="PF00534"/>
    </source>
</evidence>
<evidence type="ECO:0000256" key="1">
    <source>
        <dbReference type="SAM" id="MobiDB-lite"/>
    </source>
</evidence>
<dbReference type="Pfam" id="PF13579">
    <property type="entry name" value="Glyco_trans_4_4"/>
    <property type="match status" value="1"/>
</dbReference>
<protein>
    <submittedName>
        <fullName evidence="4">Glycosyltransferase family 4 protein</fullName>
    </submittedName>
</protein>
<feature type="region of interest" description="Disordered" evidence="1">
    <location>
        <begin position="402"/>
        <end position="428"/>
    </location>
</feature>
<organism evidence="4 5">
    <name type="scientific">Acidisoma cellulosilyticum</name>
    <dbReference type="NCBI Taxonomy" id="2802395"/>
    <lineage>
        <taxon>Bacteria</taxon>
        <taxon>Pseudomonadati</taxon>
        <taxon>Pseudomonadota</taxon>
        <taxon>Alphaproteobacteria</taxon>
        <taxon>Acetobacterales</taxon>
        <taxon>Acidocellaceae</taxon>
        <taxon>Acidisoma</taxon>
    </lineage>
</organism>
<dbReference type="EMBL" id="JAESVA010000006">
    <property type="protein sequence ID" value="MCB8882205.1"/>
    <property type="molecule type" value="Genomic_DNA"/>
</dbReference>
<evidence type="ECO:0000313" key="4">
    <source>
        <dbReference type="EMBL" id="MCB8882205.1"/>
    </source>
</evidence>
<dbReference type="AlphaFoldDB" id="A0A963Z3K3"/>
<feature type="compositionally biased region" description="Polar residues" evidence="1">
    <location>
        <begin position="404"/>
        <end position="413"/>
    </location>
</feature>
<feature type="compositionally biased region" description="Basic and acidic residues" evidence="1">
    <location>
        <begin position="418"/>
        <end position="428"/>
    </location>
</feature>
<dbReference type="InterPro" id="IPR001296">
    <property type="entry name" value="Glyco_trans_1"/>
</dbReference>
<dbReference type="Pfam" id="PF00534">
    <property type="entry name" value="Glycos_transf_1"/>
    <property type="match status" value="1"/>
</dbReference>
<dbReference type="RefSeq" id="WP_227308868.1">
    <property type="nucleotide sequence ID" value="NZ_JAESVA010000006.1"/>
</dbReference>
<feature type="domain" description="Glycosyl transferase family 1" evidence="2">
    <location>
        <begin position="206"/>
        <end position="373"/>
    </location>
</feature>
<evidence type="ECO:0000313" key="5">
    <source>
        <dbReference type="Proteomes" id="UP000721844"/>
    </source>
</evidence>
<proteinExistence type="predicted"/>
<comment type="caution">
    <text evidence="4">The sequence shown here is derived from an EMBL/GenBank/DDBJ whole genome shotgun (WGS) entry which is preliminary data.</text>
</comment>
<dbReference type="SUPFAM" id="SSF53756">
    <property type="entry name" value="UDP-Glycosyltransferase/glycogen phosphorylase"/>
    <property type="match status" value="1"/>
</dbReference>
<name>A0A963Z3K3_9PROT</name>
<dbReference type="Proteomes" id="UP000721844">
    <property type="component" value="Unassembled WGS sequence"/>
</dbReference>
<gene>
    <name evidence="4" type="ORF">ACELLULO517_18305</name>
</gene>
<accession>A0A963Z3K3</accession>
<keyword evidence="5" id="KW-1185">Reference proteome</keyword>
<feature type="domain" description="Glycosyltransferase subfamily 4-like N-terminal" evidence="3">
    <location>
        <begin position="16"/>
        <end position="191"/>
    </location>
</feature>
<dbReference type="GO" id="GO:0016757">
    <property type="term" value="F:glycosyltransferase activity"/>
    <property type="evidence" value="ECO:0007669"/>
    <property type="project" value="InterPro"/>
</dbReference>